<organism evidence="1 2">
    <name type="scientific">Pluteus cervinus</name>
    <dbReference type="NCBI Taxonomy" id="181527"/>
    <lineage>
        <taxon>Eukaryota</taxon>
        <taxon>Fungi</taxon>
        <taxon>Dikarya</taxon>
        <taxon>Basidiomycota</taxon>
        <taxon>Agaricomycotina</taxon>
        <taxon>Agaricomycetes</taxon>
        <taxon>Agaricomycetidae</taxon>
        <taxon>Agaricales</taxon>
        <taxon>Pluteineae</taxon>
        <taxon>Pluteaceae</taxon>
        <taxon>Pluteus</taxon>
    </lineage>
</organism>
<keyword evidence="2" id="KW-1185">Reference proteome</keyword>
<reference evidence="1 2" key="1">
    <citation type="journal article" date="2019" name="Nat. Ecol. Evol.">
        <title>Megaphylogeny resolves global patterns of mushroom evolution.</title>
        <authorList>
            <person name="Varga T."/>
            <person name="Krizsan K."/>
            <person name="Foldi C."/>
            <person name="Dima B."/>
            <person name="Sanchez-Garcia M."/>
            <person name="Sanchez-Ramirez S."/>
            <person name="Szollosi G.J."/>
            <person name="Szarkandi J.G."/>
            <person name="Papp V."/>
            <person name="Albert L."/>
            <person name="Andreopoulos W."/>
            <person name="Angelini C."/>
            <person name="Antonin V."/>
            <person name="Barry K.W."/>
            <person name="Bougher N.L."/>
            <person name="Buchanan P."/>
            <person name="Buyck B."/>
            <person name="Bense V."/>
            <person name="Catcheside P."/>
            <person name="Chovatia M."/>
            <person name="Cooper J."/>
            <person name="Damon W."/>
            <person name="Desjardin D."/>
            <person name="Finy P."/>
            <person name="Geml J."/>
            <person name="Haridas S."/>
            <person name="Hughes K."/>
            <person name="Justo A."/>
            <person name="Karasinski D."/>
            <person name="Kautmanova I."/>
            <person name="Kiss B."/>
            <person name="Kocsube S."/>
            <person name="Kotiranta H."/>
            <person name="LaButti K.M."/>
            <person name="Lechner B.E."/>
            <person name="Liimatainen K."/>
            <person name="Lipzen A."/>
            <person name="Lukacs Z."/>
            <person name="Mihaltcheva S."/>
            <person name="Morgado L.N."/>
            <person name="Niskanen T."/>
            <person name="Noordeloos M.E."/>
            <person name="Ohm R.A."/>
            <person name="Ortiz-Santana B."/>
            <person name="Ovrebo C."/>
            <person name="Racz N."/>
            <person name="Riley R."/>
            <person name="Savchenko A."/>
            <person name="Shiryaev A."/>
            <person name="Soop K."/>
            <person name="Spirin V."/>
            <person name="Szebenyi C."/>
            <person name="Tomsovsky M."/>
            <person name="Tulloss R.E."/>
            <person name="Uehling J."/>
            <person name="Grigoriev I.V."/>
            <person name="Vagvolgyi C."/>
            <person name="Papp T."/>
            <person name="Martin F.M."/>
            <person name="Miettinen O."/>
            <person name="Hibbett D.S."/>
            <person name="Nagy L.G."/>
        </authorList>
    </citation>
    <scope>NUCLEOTIDE SEQUENCE [LARGE SCALE GENOMIC DNA]</scope>
    <source>
        <strain evidence="1 2">NL-1719</strain>
    </source>
</reference>
<evidence type="ECO:0000313" key="1">
    <source>
        <dbReference type="EMBL" id="TFK71075.1"/>
    </source>
</evidence>
<dbReference type="Proteomes" id="UP000308600">
    <property type="component" value="Unassembled WGS sequence"/>
</dbReference>
<gene>
    <name evidence="1" type="ORF">BDN72DRAFT_487042</name>
</gene>
<evidence type="ECO:0000313" key="2">
    <source>
        <dbReference type="Proteomes" id="UP000308600"/>
    </source>
</evidence>
<dbReference type="EMBL" id="ML208303">
    <property type="protein sequence ID" value="TFK71075.1"/>
    <property type="molecule type" value="Genomic_DNA"/>
</dbReference>
<protein>
    <submittedName>
        <fullName evidence="1">Uncharacterized protein</fullName>
    </submittedName>
</protein>
<name>A0ACD3AZW5_9AGAR</name>
<accession>A0ACD3AZW5</accession>
<proteinExistence type="predicted"/>
<sequence length="976" mass="103054">MNNLIRTLTESHVKDAFPDTDLKLLLTTVKEGRRQSHDAKLSDPFYDALEGLLSDLKTITIDNRDAEAFLKPVSKAEVADYYDVIQTPMDFQTMLKKVKQKQYKSKREFEDDLDLIWSNCNTYNAAENHPLRQCVKRLKVKAGALLKHITDRKDRTDPSIPQELAQNPSRTGSSRGVNGINGYLNGYTHGSHQRSPSYPTTIKHTPSSVGNVARKRMNDLPFAEAPAIVRTPQGMMNFWELDRQLAQIAAGEVAGVGAAGGKAALAQKLHELAPPFEMDVEDSANDMSMAVDGPTGEKRKLNGVDHRPRKRTRLGLPYPLPVPTEREQLSELWWAAVQSDSLLANGLPEIPFASSSAVAPTSPSSVTLTTHPQHSGSLSASRLSKGKKKKRTQEEKPKALLTLMNNNIKTMKRVRHTHAKFAALGITAVKDDEGAEGGIDGASGMGGLALPGTGYGGGGLVGSSQPGSSTAVGGSIGPSAFDEDSVGALDERVDERPWRIRGKGKQRAGIEIGEKNAEDCVKWMDQKVLEHSGFQGASKMALDVLASVTTDYLYNVGRTLRFLSDKYAQTMTPEEIILHTLFESGTAKIQDMERYITDDIQRHGSRLTDLEKKLVSAYHESTASEVFDEEGLFESEDEETMAMGEFADLLGEDYLGLRELGIAAELGMSSVSIPKKLLRKKGNQKSASAAAKPKEPPPPYPPPAPLLPLTSSKVDDQIGLLKHYYQCRFAALAVAAQPSGNGALGSSQTPGPGVPPTLSMPPLPGPSFPPLPGPRIGTPLVIDNIKMESTPTPFQGMGAGIGAGMGEMQVLPQVDLVLPDDVPSTVQMKMGPLGQIVKGGGGSGPAKKKASNKSGGATGPAPPGGGSGGGSGALGASGGEASSTARETTAPPVLPITASTSMSGSTVVAVTPGPSGMIGVAVNGDLAKKSKKGAMGVGTGKKKKGGEMGAMAIAPSRSGSGQPPVIQVSGIVVPSG</sequence>